<evidence type="ECO:0000313" key="2">
    <source>
        <dbReference type="Proteomes" id="UP001357733"/>
    </source>
</evidence>
<name>A0AAW9MVK5_9FIRM</name>
<reference evidence="1 2" key="1">
    <citation type="submission" date="2024-01" db="EMBL/GenBank/DDBJ databases">
        <title>Complete genome sequence of Citroniella saccharovorans strain M6.X9, isolated from human fecal sample.</title>
        <authorList>
            <person name="Cheng G."/>
            <person name="Westerholm M."/>
            <person name="Schnurer A."/>
        </authorList>
    </citation>
    <scope>NUCLEOTIDE SEQUENCE [LARGE SCALE GENOMIC DNA]</scope>
    <source>
        <strain evidence="1 2">DSM 29873</strain>
    </source>
</reference>
<dbReference type="AlphaFoldDB" id="A0AAW9MVK5"/>
<dbReference type="RefSeq" id="WP_324619052.1">
    <property type="nucleotide sequence ID" value="NZ_JAYKOT010000003.1"/>
</dbReference>
<gene>
    <name evidence="1" type="ORF">VLK81_02825</name>
</gene>
<dbReference type="Proteomes" id="UP001357733">
    <property type="component" value="Unassembled WGS sequence"/>
</dbReference>
<sequence>MLDYDSIISIKISNSLLSYMFTNGVKDITVRIVSKEDSIQVIAEGKTDREPKDLDELNKLIKKERLGSVEDFYGNMLGISDNVNDIGLLGSMVDDGLIVYDSGLLTFYATRYKDK</sequence>
<comment type="caution">
    <text evidence="1">The sequence shown here is derived from an EMBL/GenBank/DDBJ whole genome shotgun (WGS) entry which is preliminary data.</text>
</comment>
<evidence type="ECO:0000313" key="1">
    <source>
        <dbReference type="EMBL" id="MEB3428968.1"/>
    </source>
</evidence>
<dbReference type="EMBL" id="JAYKOT010000003">
    <property type="protein sequence ID" value="MEB3428968.1"/>
    <property type="molecule type" value="Genomic_DNA"/>
</dbReference>
<keyword evidence="2" id="KW-1185">Reference proteome</keyword>
<organism evidence="1 2">
    <name type="scientific">Citroniella saccharovorans</name>
    <dbReference type="NCBI Taxonomy" id="2053367"/>
    <lineage>
        <taxon>Bacteria</taxon>
        <taxon>Bacillati</taxon>
        <taxon>Bacillota</taxon>
        <taxon>Tissierellia</taxon>
        <taxon>Tissierellales</taxon>
        <taxon>Peptoniphilaceae</taxon>
        <taxon>Citroniella</taxon>
    </lineage>
</organism>
<protein>
    <submittedName>
        <fullName evidence="1">Uncharacterized protein</fullName>
    </submittedName>
</protein>
<proteinExistence type="predicted"/>
<accession>A0AAW9MVK5</accession>